<feature type="non-terminal residue" evidence="1">
    <location>
        <position position="34"/>
    </location>
</feature>
<reference evidence="1 2" key="1">
    <citation type="submission" date="2016-10" db="EMBL/GenBank/DDBJ databases">
        <authorList>
            <person name="de Groot N.N."/>
        </authorList>
    </citation>
    <scope>NUCLEOTIDE SEQUENCE [LARGE SCALE GENOMIC DNA]</scope>
    <source>
        <strain evidence="1 2">Nl7</strain>
    </source>
</reference>
<dbReference type="EMBL" id="FOHI01000015">
    <property type="protein sequence ID" value="SET72377.1"/>
    <property type="molecule type" value="Genomic_DNA"/>
</dbReference>
<name>A0A1I0GQD0_9PROT</name>
<accession>A0A1I0GQD0</accession>
<gene>
    <name evidence="1" type="ORF">SAMN05216412_1151</name>
</gene>
<evidence type="ECO:0000313" key="1">
    <source>
        <dbReference type="EMBL" id="SET72377.1"/>
    </source>
</evidence>
<dbReference type="AlphaFoldDB" id="A0A1I0GQD0"/>
<evidence type="ECO:0000313" key="2">
    <source>
        <dbReference type="Proteomes" id="UP000183339"/>
    </source>
</evidence>
<proteinExistence type="predicted"/>
<protein>
    <submittedName>
        <fullName evidence="1">Uncharacterized protein</fullName>
    </submittedName>
</protein>
<organism evidence="1 2">
    <name type="scientific">Nitrosospira multiformis</name>
    <dbReference type="NCBI Taxonomy" id="1231"/>
    <lineage>
        <taxon>Bacteria</taxon>
        <taxon>Pseudomonadati</taxon>
        <taxon>Pseudomonadota</taxon>
        <taxon>Betaproteobacteria</taxon>
        <taxon>Nitrosomonadales</taxon>
        <taxon>Nitrosomonadaceae</taxon>
        <taxon>Nitrosospira</taxon>
    </lineage>
</organism>
<sequence length="34" mass="3858">MRAMRVSASQSLKRFVVRYDAVVEDDFALAVPDD</sequence>
<dbReference type="Proteomes" id="UP000183339">
    <property type="component" value="Unassembled WGS sequence"/>
</dbReference>